<dbReference type="InterPro" id="IPR002016">
    <property type="entry name" value="Haem_peroxidase"/>
</dbReference>
<reference evidence="20 21" key="1">
    <citation type="submission" date="2018-06" db="EMBL/GenBank/DDBJ databases">
        <title>The Genome of Cuscuta australis (Dodder) Provides Insight into the Evolution of Plant Parasitism.</title>
        <authorList>
            <person name="Liu H."/>
        </authorList>
    </citation>
    <scope>NUCLEOTIDE SEQUENCE [LARGE SCALE GENOMIC DNA]</scope>
    <source>
        <strain evidence="21">cv. Yunnan</strain>
        <tissue evidence="20">Vines</tissue>
    </source>
</reference>
<evidence type="ECO:0000256" key="7">
    <source>
        <dbReference type="ARBA" id="ARBA00022837"/>
    </source>
</evidence>
<proteinExistence type="inferred from homology"/>
<feature type="domain" description="Plant heme peroxidase family profile" evidence="19">
    <location>
        <begin position="30"/>
        <end position="331"/>
    </location>
</feature>
<evidence type="ECO:0000256" key="17">
    <source>
        <dbReference type="PIRSR" id="PIRSR600823-5"/>
    </source>
</evidence>
<dbReference type="EMBL" id="NQVE01000122">
    <property type="protein sequence ID" value="RAL46549.1"/>
    <property type="molecule type" value="Genomic_DNA"/>
</dbReference>
<dbReference type="Gene3D" id="1.10.420.10">
    <property type="entry name" value="Peroxidase, domain 2"/>
    <property type="match status" value="1"/>
</dbReference>
<dbReference type="CDD" id="cd00693">
    <property type="entry name" value="secretory_peroxidase"/>
    <property type="match status" value="1"/>
</dbReference>
<evidence type="ECO:0000313" key="21">
    <source>
        <dbReference type="Proteomes" id="UP000249390"/>
    </source>
</evidence>
<keyword evidence="8 18" id="KW-0560">Oxidoreductase</keyword>
<comment type="caution">
    <text evidence="20">The sequence shown here is derived from an EMBL/GenBank/DDBJ whole genome shotgun (WGS) entry which is preliminary data.</text>
</comment>
<dbReference type="InterPro" id="IPR000823">
    <property type="entry name" value="Peroxidase_pln"/>
</dbReference>
<dbReference type="GO" id="GO:0006979">
    <property type="term" value="P:response to oxidative stress"/>
    <property type="evidence" value="ECO:0007669"/>
    <property type="project" value="UniProtKB-UniRule"/>
</dbReference>
<keyword evidence="10 17" id="KW-1015">Disulfide bond</keyword>
<dbReference type="FunFam" id="1.10.420.10:FF:000001">
    <property type="entry name" value="Peroxidase"/>
    <property type="match status" value="1"/>
</dbReference>
<feature type="binding site" evidence="15">
    <location>
        <position position="199"/>
    </location>
    <ligand>
        <name>Ca(2+)</name>
        <dbReference type="ChEBI" id="CHEBI:29108"/>
        <label>2</label>
    </ligand>
</feature>
<organism evidence="20 21">
    <name type="scientific">Cuscuta australis</name>
    <dbReference type="NCBI Taxonomy" id="267555"/>
    <lineage>
        <taxon>Eukaryota</taxon>
        <taxon>Viridiplantae</taxon>
        <taxon>Streptophyta</taxon>
        <taxon>Embryophyta</taxon>
        <taxon>Tracheophyta</taxon>
        <taxon>Spermatophyta</taxon>
        <taxon>Magnoliopsida</taxon>
        <taxon>eudicotyledons</taxon>
        <taxon>Gunneridae</taxon>
        <taxon>Pentapetalae</taxon>
        <taxon>asterids</taxon>
        <taxon>lamiids</taxon>
        <taxon>Solanales</taxon>
        <taxon>Convolvulaceae</taxon>
        <taxon>Cuscuteae</taxon>
        <taxon>Cuscuta</taxon>
        <taxon>Cuscuta subgen. Grammica</taxon>
        <taxon>Cuscuta sect. Cleistogrammica</taxon>
    </lineage>
</organism>
<feature type="binding site" evidence="15">
    <location>
        <position position="259"/>
    </location>
    <ligand>
        <name>Ca(2+)</name>
        <dbReference type="ChEBI" id="CHEBI:29108"/>
        <label>2</label>
    </ligand>
</feature>
<evidence type="ECO:0000256" key="12">
    <source>
        <dbReference type="ARBA" id="ARBA00023324"/>
    </source>
</evidence>
<evidence type="ECO:0000256" key="8">
    <source>
        <dbReference type="ARBA" id="ARBA00023002"/>
    </source>
</evidence>
<keyword evidence="11" id="KW-0325">Glycoprotein</keyword>
<comment type="catalytic activity">
    <reaction evidence="1 18">
        <text>2 a phenolic donor + H2O2 = 2 a phenolic radical donor + 2 H2O</text>
        <dbReference type="Rhea" id="RHEA:56136"/>
        <dbReference type="ChEBI" id="CHEBI:15377"/>
        <dbReference type="ChEBI" id="CHEBI:16240"/>
        <dbReference type="ChEBI" id="CHEBI:139520"/>
        <dbReference type="ChEBI" id="CHEBI:139521"/>
        <dbReference type="EC" id="1.11.1.7"/>
    </reaction>
</comment>
<comment type="subcellular location">
    <subcellularLocation>
        <location evidence="18">Secreted</location>
    </subcellularLocation>
</comment>
<dbReference type="Pfam" id="PF00141">
    <property type="entry name" value="peroxidase"/>
    <property type="match status" value="1"/>
</dbReference>
<dbReference type="GO" id="GO:0046872">
    <property type="term" value="F:metal ion binding"/>
    <property type="evidence" value="ECO:0007669"/>
    <property type="project" value="UniProtKB-UniRule"/>
</dbReference>
<dbReference type="SUPFAM" id="SSF48113">
    <property type="entry name" value="Heme-dependent peroxidases"/>
    <property type="match status" value="1"/>
</dbReference>
<dbReference type="PRINTS" id="PR00461">
    <property type="entry name" value="PLPEROXIDASE"/>
</dbReference>
<keyword evidence="7 15" id="KW-0106">Calcium</keyword>
<dbReference type="InterPro" id="IPR019793">
    <property type="entry name" value="Peroxidases_heam-ligand_BS"/>
</dbReference>
<evidence type="ECO:0000256" key="18">
    <source>
        <dbReference type="RuleBase" id="RU362060"/>
    </source>
</evidence>
<feature type="binding site" evidence="15">
    <location>
        <position position="93"/>
    </location>
    <ligand>
        <name>Ca(2+)</name>
        <dbReference type="ChEBI" id="CHEBI:29108"/>
        <label>1</label>
    </ligand>
</feature>
<dbReference type="EC" id="1.11.1.7" evidence="3 18"/>
<keyword evidence="18" id="KW-0964">Secreted</keyword>
<accession>A0A328DQC4</accession>
<feature type="disulfide bond" evidence="17">
    <location>
        <begin position="205"/>
        <end position="237"/>
    </location>
</feature>
<dbReference type="AlphaFoldDB" id="A0A328DQC4"/>
<feature type="disulfide bond" evidence="17">
    <location>
        <begin position="40"/>
        <end position="120"/>
    </location>
</feature>
<evidence type="ECO:0000256" key="5">
    <source>
        <dbReference type="ARBA" id="ARBA00022617"/>
    </source>
</evidence>
<feature type="disulfide bond" evidence="17">
    <location>
        <begin position="126"/>
        <end position="327"/>
    </location>
</feature>
<dbReference type="InterPro" id="IPR010255">
    <property type="entry name" value="Haem_peroxidase_sf"/>
</dbReference>
<keyword evidence="21" id="KW-1185">Reference proteome</keyword>
<evidence type="ECO:0000256" key="15">
    <source>
        <dbReference type="PIRSR" id="PIRSR600823-3"/>
    </source>
</evidence>
<evidence type="ECO:0000256" key="1">
    <source>
        <dbReference type="ARBA" id="ARBA00000189"/>
    </source>
</evidence>
<feature type="active site" description="Proton acceptor" evidence="13">
    <location>
        <position position="71"/>
    </location>
</feature>
<evidence type="ECO:0000256" key="9">
    <source>
        <dbReference type="ARBA" id="ARBA00023004"/>
    </source>
</evidence>
<keyword evidence="6 15" id="KW-0479">Metal-binding</keyword>
<dbReference type="FunFam" id="1.10.520.10:FF:000001">
    <property type="entry name" value="Peroxidase"/>
    <property type="match status" value="1"/>
</dbReference>
<feature type="signal peptide" evidence="18">
    <location>
        <begin position="1"/>
        <end position="19"/>
    </location>
</feature>
<feature type="binding site" evidence="15">
    <location>
        <position position="77"/>
    </location>
    <ligand>
        <name>Ca(2+)</name>
        <dbReference type="ChEBI" id="CHEBI:29108"/>
        <label>1</label>
    </ligand>
</feature>
<dbReference type="GO" id="GO:0005576">
    <property type="term" value="C:extracellular region"/>
    <property type="evidence" value="ECO:0007669"/>
    <property type="project" value="UniProtKB-SubCell"/>
</dbReference>
<keyword evidence="12 18" id="KW-0376">Hydrogen peroxide</keyword>
<comment type="similarity">
    <text evidence="2">Belongs to the peroxidase family. Ascorbate peroxidase subfamily.</text>
</comment>
<dbReference type="PRINTS" id="PR00458">
    <property type="entry name" value="PEROXIDASE"/>
</dbReference>
<keyword evidence="5 18" id="KW-0349">Heme</keyword>
<evidence type="ECO:0000256" key="13">
    <source>
        <dbReference type="PIRSR" id="PIRSR600823-1"/>
    </source>
</evidence>
<protein>
    <recommendedName>
        <fullName evidence="3 18">Peroxidase</fullName>
        <ecNumber evidence="3 18">1.11.1.7</ecNumber>
    </recommendedName>
</protein>
<keyword evidence="4 18" id="KW-0575">Peroxidase</keyword>
<evidence type="ECO:0000256" key="14">
    <source>
        <dbReference type="PIRSR" id="PIRSR600823-2"/>
    </source>
</evidence>
<evidence type="ECO:0000256" key="16">
    <source>
        <dbReference type="PIRSR" id="PIRSR600823-4"/>
    </source>
</evidence>
<gene>
    <name evidence="20" type="ORF">DM860_004828</name>
</gene>
<evidence type="ECO:0000256" key="6">
    <source>
        <dbReference type="ARBA" id="ARBA00022723"/>
    </source>
</evidence>
<feature type="binding site" evidence="15">
    <location>
        <position position="251"/>
    </location>
    <ligand>
        <name>Ca(2+)</name>
        <dbReference type="ChEBI" id="CHEBI:29108"/>
        <label>2</label>
    </ligand>
</feature>
<feature type="binding site" evidence="15">
    <location>
        <position position="72"/>
    </location>
    <ligand>
        <name>Ca(2+)</name>
        <dbReference type="ChEBI" id="CHEBI:29108"/>
        <label>1</label>
    </ligand>
</feature>
<evidence type="ECO:0000259" key="19">
    <source>
        <dbReference type="PROSITE" id="PS50873"/>
    </source>
</evidence>
<comment type="function">
    <text evidence="18">Removal of H(2)O(2), oxidation of toxic reductants, biosynthesis and degradation of lignin, suberization, auxin catabolism, response to environmental stresses such as wounding, pathogen attack and oxidative stress.</text>
</comment>
<dbReference type="PROSITE" id="PS00435">
    <property type="entry name" value="PEROXIDASE_1"/>
    <property type="match status" value="1"/>
</dbReference>
<dbReference type="PROSITE" id="PS00436">
    <property type="entry name" value="PEROXIDASE_2"/>
    <property type="match status" value="1"/>
</dbReference>
<dbReference type="PROSITE" id="PS50873">
    <property type="entry name" value="PEROXIDASE_4"/>
    <property type="match status" value="1"/>
</dbReference>
<dbReference type="GO" id="GO:0042744">
    <property type="term" value="P:hydrogen peroxide catabolic process"/>
    <property type="evidence" value="ECO:0007669"/>
    <property type="project" value="UniProtKB-KW"/>
</dbReference>
<evidence type="ECO:0000256" key="11">
    <source>
        <dbReference type="ARBA" id="ARBA00023180"/>
    </source>
</evidence>
<feature type="binding site" evidence="15">
    <location>
        <position position="79"/>
    </location>
    <ligand>
        <name>Ca(2+)</name>
        <dbReference type="ChEBI" id="CHEBI:29108"/>
        <label>1</label>
    </ligand>
</feature>
<sequence length="332" mass="36080">MSDNSLLMIISCFFAAAAAALLSSSCHGDCLSLQFYDGSCPRALEIVKSVVAKAVFEDPRMAASLLRLHFHDCFVQGCDASMLLDKSGGMRSEKISNPNRNSARGYEVIDEIKEAVERECPRTVSCADILALAARDSVVLAGGPYWEVPLGRRDSRSSSLSGSNHNIPAPTDTFDTILAKFNLQGLGLLDLVALSGSHTIGSARCATFRQRLYNQTGTGQPDPALDESYAAGLRKRCPESGEGDGNLFHLDFFSPATFDNSYFINLLVHTGLLRSDQILAEDEAALRLVEAYAESGEVFFRQFAMSMVKMGNISVLSGSMGEVRRNCRKINH</sequence>
<feature type="chain" id="PRO_5016190829" description="Peroxidase" evidence="18">
    <location>
        <begin position="20"/>
        <end position="332"/>
    </location>
</feature>
<dbReference type="PANTHER" id="PTHR31388:SF3">
    <property type="entry name" value="PEROXIDASE 72"/>
    <property type="match status" value="1"/>
</dbReference>
<evidence type="ECO:0000256" key="4">
    <source>
        <dbReference type="ARBA" id="ARBA00022559"/>
    </source>
</evidence>
<dbReference type="Gene3D" id="1.10.520.10">
    <property type="match status" value="1"/>
</dbReference>
<evidence type="ECO:0000256" key="3">
    <source>
        <dbReference type="ARBA" id="ARBA00012313"/>
    </source>
</evidence>
<dbReference type="Proteomes" id="UP000249390">
    <property type="component" value="Unassembled WGS sequence"/>
</dbReference>
<feature type="site" description="Transition state stabilizer" evidence="16">
    <location>
        <position position="67"/>
    </location>
</feature>
<dbReference type="InterPro" id="IPR019794">
    <property type="entry name" value="Peroxidases_AS"/>
</dbReference>
<dbReference type="GO" id="GO:0140825">
    <property type="term" value="F:lactoperoxidase activity"/>
    <property type="evidence" value="ECO:0007669"/>
    <property type="project" value="UniProtKB-EC"/>
</dbReference>
<keyword evidence="18" id="KW-0732">Signal</keyword>
<feature type="binding site" description="axial binding residue" evidence="15">
    <location>
        <position position="198"/>
    </location>
    <ligand>
        <name>heme b</name>
        <dbReference type="ChEBI" id="CHEBI:60344"/>
    </ligand>
    <ligandPart>
        <name>Fe</name>
        <dbReference type="ChEBI" id="CHEBI:18248"/>
    </ligandPart>
</feature>
<feature type="binding site" evidence="15">
    <location>
        <position position="75"/>
    </location>
    <ligand>
        <name>Ca(2+)</name>
        <dbReference type="ChEBI" id="CHEBI:29108"/>
        <label>1</label>
    </ligand>
</feature>
<dbReference type="PANTHER" id="PTHR31388">
    <property type="entry name" value="PEROXIDASE 72-RELATED"/>
    <property type="match status" value="1"/>
</dbReference>
<evidence type="ECO:0000256" key="10">
    <source>
        <dbReference type="ARBA" id="ARBA00023157"/>
    </source>
</evidence>
<evidence type="ECO:0000256" key="2">
    <source>
        <dbReference type="ARBA" id="ARBA00006873"/>
    </source>
</evidence>
<name>A0A328DQC4_9ASTE</name>
<feature type="binding site" evidence="14">
    <location>
        <position position="168"/>
    </location>
    <ligand>
        <name>substrate</name>
    </ligand>
</feature>
<comment type="similarity">
    <text evidence="18">Belongs to the peroxidase family. Classical plant (class III) peroxidase subfamily.</text>
</comment>
<evidence type="ECO:0000313" key="20">
    <source>
        <dbReference type="EMBL" id="RAL46549.1"/>
    </source>
</evidence>
<comment type="cofactor">
    <cofactor evidence="15 18">
        <name>heme b</name>
        <dbReference type="ChEBI" id="CHEBI:60344"/>
    </cofactor>
    <text evidence="15 18">Binds 1 heme b (iron(II)-protoporphyrin IX) group per subunit.</text>
</comment>
<dbReference type="InterPro" id="IPR033905">
    <property type="entry name" value="Secretory_peroxidase"/>
</dbReference>
<dbReference type="GO" id="GO:0020037">
    <property type="term" value="F:heme binding"/>
    <property type="evidence" value="ECO:0007669"/>
    <property type="project" value="UniProtKB-UniRule"/>
</dbReference>
<comment type="cofactor">
    <cofactor evidence="15 18">
        <name>Ca(2+)</name>
        <dbReference type="ChEBI" id="CHEBI:29108"/>
    </cofactor>
    <text evidence="15 18">Binds 2 calcium ions per subunit.</text>
</comment>
<feature type="disulfide bond" evidence="17">
    <location>
        <begin position="73"/>
        <end position="78"/>
    </location>
</feature>
<keyword evidence="9 15" id="KW-0408">Iron</keyword>
<feature type="binding site" evidence="15">
    <location>
        <position position="81"/>
    </location>
    <ligand>
        <name>Ca(2+)</name>
        <dbReference type="ChEBI" id="CHEBI:29108"/>
        <label>1</label>
    </ligand>
</feature>